<protein>
    <submittedName>
        <fullName evidence="1">Uncharacterized protein</fullName>
    </submittedName>
</protein>
<name>G2YI98_BOTF4</name>
<dbReference type="InParanoid" id="G2YI98"/>
<evidence type="ECO:0000313" key="2">
    <source>
        <dbReference type="Proteomes" id="UP000008177"/>
    </source>
</evidence>
<dbReference type="AlphaFoldDB" id="G2YI98"/>
<dbReference type="EMBL" id="FQ790337">
    <property type="protein sequence ID" value="CCD51435.1"/>
    <property type="molecule type" value="Genomic_DNA"/>
</dbReference>
<reference evidence="2" key="1">
    <citation type="journal article" date="2011" name="PLoS Genet.">
        <title>Genomic analysis of the necrotrophic fungal pathogens Sclerotinia sclerotiorum and Botrytis cinerea.</title>
        <authorList>
            <person name="Amselem J."/>
            <person name="Cuomo C.A."/>
            <person name="van Kan J.A."/>
            <person name="Viaud M."/>
            <person name="Benito E.P."/>
            <person name="Couloux A."/>
            <person name="Coutinho P.M."/>
            <person name="de Vries R.P."/>
            <person name="Dyer P.S."/>
            <person name="Fillinger S."/>
            <person name="Fournier E."/>
            <person name="Gout L."/>
            <person name="Hahn M."/>
            <person name="Kohn L."/>
            <person name="Lapalu N."/>
            <person name="Plummer K.M."/>
            <person name="Pradier J.M."/>
            <person name="Quevillon E."/>
            <person name="Sharon A."/>
            <person name="Simon A."/>
            <person name="ten Have A."/>
            <person name="Tudzynski B."/>
            <person name="Tudzynski P."/>
            <person name="Wincker P."/>
            <person name="Andrew M."/>
            <person name="Anthouard V."/>
            <person name="Beever R.E."/>
            <person name="Beffa R."/>
            <person name="Benoit I."/>
            <person name="Bouzid O."/>
            <person name="Brault B."/>
            <person name="Chen Z."/>
            <person name="Choquer M."/>
            <person name="Collemare J."/>
            <person name="Cotton P."/>
            <person name="Danchin E.G."/>
            <person name="Da Silva C."/>
            <person name="Gautier A."/>
            <person name="Giraud C."/>
            <person name="Giraud T."/>
            <person name="Gonzalez C."/>
            <person name="Grossetete S."/>
            <person name="Guldener U."/>
            <person name="Henrissat B."/>
            <person name="Howlett B.J."/>
            <person name="Kodira C."/>
            <person name="Kretschmer M."/>
            <person name="Lappartient A."/>
            <person name="Leroch M."/>
            <person name="Levis C."/>
            <person name="Mauceli E."/>
            <person name="Neuveglise C."/>
            <person name="Oeser B."/>
            <person name="Pearson M."/>
            <person name="Poulain J."/>
            <person name="Poussereau N."/>
            <person name="Quesneville H."/>
            <person name="Rascle C."/>
            <person name="Schumacher J."/>
            <person name="Segurens B."/>
            <person name="Sexton A."/>
            <person name="Silva E."/>
            <person name="Sirven C."/>
            <person name="Soanes D.M."/>
            <person name="Talbot N.J."/>
            <person name="Templeton M."/>
            <person name="Yandava C."/>
            <person name="Yarden O."/>
            <person name="Zeng Q."/>
            <person name="Rollins J.A."/>
            <person name="Lebrun M.H."/>
            <person name="Dickman M."/>
        </authorList>
    </citation>
    <scope>NUCLEOTIDE SEQUENCE [LARGE SCALE GENOMIC DNA]</scope>
    <source>
        <strain evidence="2">T4</strain>
    </source>
</reference>
<dbReference type="HOGENOM" id="CLU_2670794_0_0_1"/>
<accession>G2YI98</accession>
<organism evidence="1 2">
    <name type="scientific">Botryotinia fuckeliana (strain T4)</name>
    <name type="common">Noble rot fungus</name>
    <name type="synonym">Botrytis cinerea</name>
    <dbReference type="NCBI Taxonomy" id="999810"/>
    <lineage>
        <taxon>Eukaryota</taxon>
        <taxon>Fungi</taxon>
        <taxon>Dikarya</taxon>
        <taxon>Ascomycota</taxon>
        <taxon>Pezizomycotina</taxon>
        <taxon>Leotiomycetes</taxon>
        <taxon>Helotiales</taxon>
        <taxon>Sclerotiniaceae</taxon>
        <taxon>Botrytis</taxon>
    </lineage>
</organism>
<sequence length="75" mass="8558">MVSQATIANPTFTHGSMNKQHATLITVYVQILRMSFFEYFSMVLESSRSLAFGATLEVLDCQKVLCHMYHVLLQE</sequence>
<gene>
    <name evidence="1" type="ORF">BofuT4_uP017410.1</name>
</gene>
<proteinExistence type="predicted"/>
<evidence type="ECO:0000313" key="1">
    <source>
        <dbReference type="EMBL" id="CCD51435.1"/>
    </source>
</evidence>
<dbReference type="Proteomes" id="UP000008177">
    <property type="component" value="Unplaced contigs"/>
</dbReference>